<evidence type="ECO:0000256" key="2">
    <source>
        <dbReference type="ARBA" id="ARBA00007345"/>
    </source>
</evidence>
<keyword evidence="6 8" id="KW-0687">Ribonucleoprotein</keyword>
<dbReference type="RefSeq" id="WP_038597069.1">
    <property type="nucleotide sequence ID" value="NZ_BMKR01000038.1"/>
</dbReference>
<dbReference type="PRINTS" id="PR00975">
    <property type="entry name" value="RIBOSOMALS19"/>
</dbReference>
<dbReference type="HAMAP" id="MF_00531">
    <property type="entry name" value="Ribosomal_uS19"/>
    <property type="match status" value="1"/>
</dbReference>
<evidence type="ECO:0000256" key="6">
    <source>
        <dbReference type="ARBA" id="ARBA00023274"/>
    </source>
</evidence>
<keyword evidence="5 8" id="KW-0689">Ribosomal protein</keyword>
<dbReference type="PIRSF" id="PIRSF002144">
    <property type="entry name" value="Ribosomal_S19"/>
    <property type="match status" value="1"/>
</dbReference>
<name>A0A917D0I0_9BACL</name>
<dbReference type="GO" id="GO:0019843">
    <property type="term" value="F:rRNA binding"/>
    <property type="evidence" value="ECO:0007669"/>
    <property type="project" value="UniProtKB-UniRule"/>
</dbReference>
<gene>
    <name evidence="8 10" type="primary">rpsS</name>
    <name evidence="10" type="ORF">GCM10010912_57070</name>
</gene>
<keyword evidence="4 8" id="KW-0694">RNA-binding</keyword>
<proteinExistence type="inferred from homology"/>
<dbReference type="PANTHER" id="PTHR11880">
    <property type="entry name" value="RIBOSOMAL PROTEIN S19P FAMILY MEMBER"/>
    <property type="match status" value="1"/>
</dbReference>
<dbReference type="GO" id="GO:0015935">
    <property type="term" value="C:small ribosomal subunit"/>
    <property type="evidence" value="ECO:0007669"/>
    <property type="project" value="InterPro"/>
</dbReference>
<evidence type="ECO:0000256" key="7">
    <source>
        <dbReference type="ARBA" id="ARBA00035163"/>
    </source>
</evidence>
<organism evidence="10 11">
    <name type="scientific">Paenibacillus albidus</name>
    <dbReference type="NCBI Taxonomy" id="2041023"/>
    <lineage>
        <taxon>Bacteria</taxon>
        <taxon>Bacillati</taxon>
        <taxon>Bacillota</taxon>
        <taxon>Bacilli</taxon>
        <taxon>Bacillales</taxon>
        <taxon>Paenibacillaceae</taxon>
        <taxon>Paenibacillus</taxon>
    </lineage>
</organism>
<evidence type="ECO:0000313" key="10">
    <source>
        <dbReference type="EMBL" id="GGG04935.1"/>
    </source>
</evidence>
<dbReference type="NCBIfam" id="TIGR01050">
    <property type="entry name" value="rpsS_bact"/>
    <property type="match status" value="1"/>
</dbReference>
<evidence type="ECO:0000256" key="3">
    <source>
        <dbReference type="ARBA" id="ARBA00022730"/>
    </source>
</evidence>
<evidence type="ECO:0000256" key="5">
    <source>
        <dbReference type="ARBA" id="ARBA00022980"/>
    </source>
</evidence>
<comment type="caution">
    <text evidence="10">The sequence shown here is derived from an EMBL/GenBank/DDBJ whole genome shotgun (WGS) entry which is preliminary data.</text>
</comment>
<dbReference type="SUPFAM" id="SSF54570">
    <property type="entry name" value="Ribosomal protein S19"/>
    <property type="match status" value="1"/>
</dbReference>
<dbReference type="InterPro" id="IPR020934">
    <property type="entry name" value="Ribosomal_uS19_CS"/>
</dbReference>
<evidence type="ECO:0000256" key="1">
    <source>
        <dbReference type="ARBA" id="ARBA00003239"/>
    </source>
</evidence>
<dbReference type="Proteomes" id="UP000637643">
    <property type="component" value="Unassembled WGS sequence"/>
</dbReference>
<dbReference type="InterPro" id="IPR023575">
    <property type="entry name" value="Ribosomal_uS19_SF"/>
</dbReference>
<keyword evidence="3 8" id="KW-0699">rRNA-binding</keyword>
<dbReference type="GO" id="GO:0003735">
    <property type="term" value="F:structural constituent of ribosome"/>
    <property type="evidence" value="ECO:0007669"/>
    <property type="project" value="InterPro"/>
</dbReference>
<dbReference type="InterPro" id="IPR002222">
    <property type="entry name" value="Ribosomal_uS19"/>
</dbReference>
<evidence type="ECO:0000256" key="9">
    <source>
        <dbReference type="RuleBase" id="RU003485"/>
    </source>
</evidence>
<comment type="similarity">
    <text evidence="2 8 9">Belongs to the universal ribosomal protein uS19 family.</text>
</comment>
<reference evidence="10" key="1">
    <citation type="journal article" date="2014" name="Int. J. Syst. Evol. Microbiol.">
        <title>Complete genome sequence of Corynebacterium casei LMG S-19264T (=DSM 44701T), isolated from a smear-ripened cheese.</title>
        <authorList>
            <consortium name="US DOE Joint Genome Institute (JGI-PGF)"/>
            <person name="Walter F."/>
            <person name="Albersmeier A."/>
            <person name="Kalinowski J."/>
            <person name="Ruckert C."/>
        </authorList>
    </citation>
    <scope>NUCLEOTIDE SEQUENCE</scope>
    <source>
        <strain evidence="10">CGMCC 1.16134</strain>
    </source>
</reference>
<accession>A0A917D0I0</accession>
<protein>
    <recommendedName>
        <fullName evidence="7 8">Small ribosomal subunit protein uS19</fullName>
    </recommendedName>
</protein>
<dbReference type="InterPro" id="IPR005732">
    <property type="entry name" value="Ribosomal_uS19_bac-type"/>
</dbReference>
<dbReference type="PANTHER" id="PTHR11880:SF8">
    <property type="entry name" value="SMALL RIBOSOMAL SUBUNIT PROTEIN US19M"/>
    <property type="match status" value="1"/>
</dbReference>
<dbReference type="Gene3D" id="3.30.860.10">
    <property type="entry name" value="30s Ribosomal Protein S19, Chain A"/>
    <property type="match status" value="1"/>
</dbReference>
<dbReference type="PROSITE" id="PS00323">
    <property type="entry name" value="RIBOSOMAL_S19"/>
    <property type="match status" value="1"/>
</dbReference>
<dbReference type="GO" id="GO:0005737">
    <property type="term" value="C:cytoplasm"/>
    <property type="evidence" value="ECO:0007669"/>
    <property type="project" value="UniProtKB-ARBA"/>
</dbReference>
<comment type="function">
    <text evidence="1 8">Protein S19 forms a complex with S13 that binds strongly to the 16S ribosomal RNA.</text>
</comment>
<reference evidence="10" key="2">
    <citation type="submission" date="2020-09" db="EMBL/GenBank/DDBJ databases">
        <authorList>
            <person name="Sun Q."/>
            <person name="Zhou Y."/>
        </authorList>
    </citation>
    <scope>NUCLEOTIDE SEQUENCE</scope>
    <source>
        <strain evidence="10">CGMCC 1.16134</strain>
    </source>
</reference>
<dbReference type="GO" id="GO:0006412">
    <property type="term" value="P:translation"/>
    <property type="evidence" value="ECO:0007669"/>
    <property type="project" value="UniProtKB-UniRule"/>
</dbReference>
<evidence type="ECO:0000256" key="8">
    <source>
        <dbReference type="HAMAP-Rule" id="MF_00531"/>
    </source>
</evidence>
<evidence type="ECO:0000313" key="11">
    <source>
        <dbReference type="Proteomes" id="UP000637643"/>
    </source>
</evidence>
<dbReference type="Pfam" id="PF00203">
    <property type="entry name" value="Ribosomal_S19"/>
    <property type="match status" value="1"/>
</dbReference>
<dbReference type="AlphaFoldDB" id="A0A917D0I0"/>
<keyword evidence="11" id="KW-1185">Reference proteome</keyword>
<dbReference type="FunFam" id="3.30.860.10:FF:000001">
    <property type="entry name" value="30S ribosomal protein S19"/>
    <property type="match status" value="1"/>
</dbReference>
<sequence length="92" mass="10552">MGRSLKKGPFIDGYLLKKVEELNEADKKVVVKTWSRRSTIFPQFIGHTFGVYDGRKHVPVYVTEDMVGHKLGEFAPTRTYKGHAGDDKKTRR</sequence>
<dbReference type="EMBL" id="BMKR01000038">
    <property type="protein sequence ID" value="GGG04935.1"/>
    <property type="molecule type" value="Genomic_DNA"/>
</dbReference>
<evidence type="ECO:0000256" key="4">
    <source>
        <dbReference type="ARBA" id="ARBA00022884"/>
    </source>
</evidence>
<dbReference type="GO" id="GO:0000028">
    <property type="term" value="P:ribosomal small subunit assembly"/>
    <property type="evidence" value="ECO:0007669"/>
    <property type="project" value="TreeGrafter"/>
</dbReference>